<dbReference type="STRING" id="44576.SAMN05421881_10975"/>
<dbReference type="AlphaFoldDB" id="A0A1H3PF16"/>
<dbReference type="EMBL" id="FNOY01000097">
    <property type="protein sequence ID" value="SDY99744.1"/>
    <property type="molecule type" value="Genomic_DNA"/>
</dbReference>
<feature type="transmembrane region" description="Helical" evidence="1">
    <location>
        <begin position="187"/>
        <end position="203"/>
    </location>
</feature>
<proteinExistence type="predicted"/>
<evidence type="ECO:0000313" key="3">
    <source>
        <dbReference type="Proteomes" id="UP000198640"/>
    </source>
</evidence>
<dbReference type="Proteomes" id="UP000198640">
    <property type="component" value="Unassembled WGS sequence"/>
</dbReference>
<gene>
    <name evidence="2" type="ORF">SAMN05421881_10975</name>
</gene>
<protein>
    <submittedName>
        <fullName evidence="2">Uncharacterized protein</fullName>
    </submittedName>
</protein>
<accession>A0A1H3PF16</accession>
<dbReference type="RefSeq" id="WP_090415809.1">
    <property type="nucleotide sequence ID" value="NZ_FNOY01000097.1"/>
</dbReference>
<organism evidence="2 3">
    <name type="scientific">Nitrosomonas halophila</name>
    <dbReference type="NCBI Taxonomy" id="44576"/>
    <lineage>
        <taxon>Bacteria</taxon>
        <taxon>Pseudomonadati</taxon>
        <taxon>Pseudomonadota</taxon>
        <taxon>Betaproteobacteria</taxon>
        <taxon>Nitrosomonadales</taxon>
        <taxon>Nitrosomonadaceae</taxon>
        <taxon>Nitrosomonas</taxon>
    </lineage>
</organism>
<sequence>MRRIYLRFSMLLPVLLAAILFIPFVMNFLAHAWFGEKQFAPLVMTKLPVDSSAISLPDQVKQFESFTVGLQLDTEKLARRINNIVEKSPAGISLQGVSGRVFPEMQAELSGDTFDIHPPEPQAQLYSNHGDTSWSWAITPDTPGRHALSLKLHLQTADTSQEHPQIVELAEIQVFVEKNTAEWMKRYGIWYIAIALLVAGWVWKKWRARNQTA</sequence>
<keyword evidence="1" id="KW-1133">Transmembrane helix</keyword>
<keyword evidence="3" id="KW-1185">Reference proteome</keyword>
<evidence type="ECO:0000313" key="2">
    <source>
        <dbReference type="EMBL" id="SDY99744.1"/>
    </source>
</evidence>
<keyword evidence="1" id="KW-0472">Membrane</keyword>
<name>A0A1H3PF16_9PROT</name>
<evidence type="ECO:0000256" key="1">
    <source>
        <dbReference type="SAM" id="Phobius"/>
    </source>
</evidence>
<dbReference type="OrthoDB" id="8544937at2"/>
<reference evidence="2 3" key="1">
    <citation type="submission" date="2016-10" db="EMBL/GenBank/DDBJ databases">
        <authorList>
            <person name="de Groot N.N."/>
        </authorList>
    </citation>
    <scope>NUCLEOTIDE SEQUENCE [LARGE SCALE GENOMIC DNA]</scope>
    <source>
        <strain evidence="2 3">Nm1</strain>
    </source>
</reference>
<keyword evidence="1" id="KW-0812">Transmembrane</keyword>